<dbReference type="Proteomes" id="UP001164539">
    <property type="component" value="Chromosome 5"/>
</dbReference>
<evidence type="ECO:0000313" key="1">
    <source>
        <dbReference type="EMBL" id="KAJ4718195.1"/>
    </source>
</evidence>
<name>A0ACC1Y3A8_MELAZ</name>
<organism evidence="1 2">
    <name type="scientific">Melia azedarach</name>
    <name type="common">Chinaberry tree</name>
    <dbReference type="NCBI Taxonomy" id="155640"/>
    <lineage>
        <taxon>Eukaryota</taxon>
        <taxon>Viridiplantae</taxon>
        <taxon>Streptophyta</taxon>
        <taxon>Embryophyta</taxon>
        <taxon>Tracheophyta</taxon>
        <taxon>Spermatophyta</taxon>
        <taxon>Magnoliopsida</taxon>
        <taxon>eudicotyledons</taxon>
        <taxon>Gunneridae</taxon>
        <taxon>Pentapetalae</taxon>
        <taxon>rosids</taxon>
        <taxon>malvids</taxon>
        <taxon>Sapindales</taxon>
        <taxon>Meliaceae</taxon>
        <taxon>Melia</taxon>
    </lineage>
</organism>
<dbReference type="EMBL" id="CM051398">
    <property type="protein sequence ID" value="KAJ4718195.1"/>
    <property type="molecule type" value="Genomic_DNA"/>
</dbReference>
<gene>
    <name evidence="1" type="ORF">OWV82_009909</name>
</gene>
<evidence type="ECO:0000313" key="2">
    <source>
        <dbReference type="Proteomes" id="UP001164539"/>
    </source>
</evidence>
<sequence>MPTEHRSSEPEDPLAGYSGLSLFPRTLASVSNAARPYGKDDLRDAHNFLKSMPLRSPNKLLEQAKVIVNRSSGLSMSEIICYTTSKHENEVATKVINNPQERRPALGRKRARFSLKPKSSQPTVNLEPSLDIDKLKDPEEFFLAFEKLENAKRELQKQTGGIFVDLNQQNPSMAARPRRPGILGRSVKYKHHYSNNMSSQETFEENILSRSDYNVQKETTSAHVASQERDQTDAELQETELVDTGSVAKSGKRVNELLDELLSGNDEELDEDGAVTLLQEQLQIKPIDLEKLCLPDLQDVQRIDLKASGADLPNPRNALSNITNLLKGMSSKTPKKHKSAESPIPCLASPTPPKNPLGSIISLKKRILQSNSLIDPFSARNIDQSHARNASSFGGIEKKMDEVNVEKESSISPKLKSIMIEENGIANVYTSLPELPIGDVTHSSDKTMNDNLSRLGSGVDVGSSGFNADLEGIISGSGMDDKVGRLDADAYVQTNEPTEFDDKMENVLQEAVDSVHDLNMENSTTKKLNSHQTKLDQTSFDVEENCITDVYTNLPEVAVGDATCSSDKTVNGNLSSHGSGLDIGSSGFHADVEGSIRGSCIDNRVVDETFGGPDVDTDVQTNELTEFSDKCSDKTQIEGVLLEAVDSVQPDLNIENSAAEKLNCTQSELDETSRDVIEDHAADGPCKTADTGTEQHDEEVQISTGEPFNEQSKGESHSHKKCKRERASSRQGKRERASSRQSKRERSSSRQSLEADQTSCDVVEDHAMDGPSKTADVCPEQHDEEVQTLTKEPFNEQSKVISRPRKKGKREGASGRQSLAASGTSWESGVRRSTRIRSRPLEYWKGERFLYGRVHQSLTTVIGIKYESPGSTDGKPAIKVKSFVSDDYKDLVELAARF</sequence>
<accession>A0ACC1Y3A8</accession>
<keyword evidence="2" id="KW-1185">Reference proteome</keyword>
<protein>
    <submittedName>
        <fullName evidence="1">Centromere protein C</fullName>
    </submittedName>
</protein>
<comment type="caution">
    <text evidence="1">The sequence shown here is derived from an EMBL/GenBank/DDBJ whole genome shotgun (WGS) entry which is preliminary data.</text>
</comment>
<reference evidence="1 2" key="1">
    <citation type="journal article" date="2023" name="Science">
        <title>Complex scaffold remodeling in plant triterpene biosynthesis.</title>
        <authorList>
            <person name="De La Pena R."/>
            <person name="Hodgson H."/>
            <person name="Liu J.C."/>
            <person name="Stephenson M.J."/>
            <person name="Martin A.C."/>
            <person name="Owen C."/>
            <person name="Harkess A."/>
            <person name="Leebens-Mack J."/>
            <person name="Jimenez L.E."/>
            <person name="Osbourn A."/>
            <person name="Sattely E.S."/>
        </authorList>
    </citation>
    <scope>NUCLEOTIDE SEQUENCE [LARGE SCALE GENOMIC DNA]</scope>
    <source>
        <strain evidence="2">cv. JPN11</strain>
        <tissue evidence="1">Leaf</tissue>
    </source>
</reference>
<proteinExistence type="predicted"/>